<name>E8MYV6_ANATU</name>
<dbReference type="Proteomes" id="UP000008922">
    <property type="component" value="Chromosome"/>
</dbReference>
<keyword evidence="1" id="KW-0472">Membrane</keyword>
<protein>
    <submittedName>
        <fullName evidence="2">Uncharacterized protein</fullName>
    </submittedName>
</protein>
<organism evidence="2 3">
    <name type="scientific">Anaerolinea thermophila (strain DSM 14523 / JCM 11388 / NBRC 100420 / UNI-1)</name>
    <dbReference type="NCBI Taxonomy" id="926569"/>
    <lineage>
        <taxon>Bacteria</taxon>
        <taxon>Bacillati</taxon>
        <taxon>Chloroflexota</taxon>
        <taxon>Anaerolineae</taxon>
        <taxon>Anaerolineales</taxon>
        <taxon>Anaerolineaceae</taxon>
        <taxon>Anaerolinea</taxon>
    </lineage>
</organism>
<dbReference type="AlphaFoldDB" id="E8MYV6"/>
<keyword evidence="1" id="KW-1133">Transmembrane helix</keyword>
<dbReference type="EMBL" id="AP012029">
    <property type="protein sequence ID" value="BAJ64442.1"/>
    <property type="molecule type" value="Genomic_DNA"/>
</dbReference>
<evidence type="ECO:0000313" key="3">
    <source>
        <dbReference type="Proteomes" id="UP000008922"/>
    </source>
</evidence>
<keyword evidence="1" id="KW-0812">Transmembrane</keyword>
<keyword evidence="3" id="KW-1185">Reference proteome</keyword>
<proteinExistence type="predicted"/>
<feature type="transmembrane region" description="Helical" evidence="1">
    <location>
        <begin position="21"/>
        <end position="41"/>
    </location>
</feature>
<gene>
    <name evidence="2" type="ordered locus">ANT_24160</name>
</gene>
<accession>E8MYV6</accession>
<dbReference type="HOGENOM" id="CLU_3179508_0_0_0"/>
<dbReference type="RefSeq" id="WP_013560797.1">
    <property type="nucleotide sequence ID" value="NC_014960.1"/>
</dbReference>
<dbReference type="KEGG" id="atm:ANT_24160"/>
<evidence type="ECO:0000256" key="1">
    <source>
        <dbReference type="SAM" id="Phobius"/>
    </source>
</evidence>
<evidence type="ECO:0000313" key="2">
    <source>
        <dbReference type="EMBL" id="BAJ64442.1"/>
    </source>
</evidence>
<dbReference type="InParanoid" id="E8MYV6"/>
<reference evidence="2 3" key="1">
    <citation type="submission" date="2010-12" db="EMBL/GenBank/DDBJ databases">
        <title>Whole genome sequence of Anaerolinea thermophila UNI-1.</title>
        <authorList>
            <person name="Narita-Yamada S."/>
            <person name="Kishi E."/>
            <person name="Watanabe Y."/>
            <person name="Takasaki K."/>
            <person name="Ankai A."/>
            <person name="Oguchi A."/>
            <person name="Fukui S."/>
            <person name="Takahashi M."/>
            <person name="Yashiro I."/>
            <person name="Hosoyama A."/>
            <person name="Sekiguchi Y."/>
            <person name="Hanada S."/>
            <person name="Fujita N."/>
        </authorList>
    </citation>
    <scope>NUCLEOTIDE SEQUENCE [LARGE SCALE GENOMIC DNA]</scope>
    <source>
        <strain evidence="3">DSM 14523 / JCM 11388 / NBRC 100420 / UNI-1</strain>
    </source>
</reference>
<sequence>MSDWRTDKQTTFETLTLSTACFIWVVLTLLLSVAYVVWVVFNAGGWK</sequence>